<evidence type="ECO:0000313" key="2">
    <source>
        <dbReference type="EMBL" id="CAH3161177.1"/>
    </source>
</evidence>
<protein>
    <submittedName>
        <fullName evidence="2">Uncharacterized protein</fullName>
    </submittedName>
</protein>
<sequence length="111" mass="12868">LVISIGSYTKIFLTLIYRQAQVQDHFQAIQKGDLRSSHPNLLEISRYRKAVYRALWVQLALAVCYLPFNILIVVAWKTFSSHIVVTREIAIPYFTFLQLDVKSVPLPLEDF</sequence>
<keyword evidence="1" id="KW-1133">Transmembrane helix</keyword>
<dbReference type="EMBL" id="CALNXJ010000078">
    <property type="protein sequence ID" value="CAH3161177.1"/>
    <property type="molecule type" value="Genomic_DNA"/>
</dbReference>
<evidence type="ECO:0000313" key="3">
    <source>
        <dbReference type="Proteomes" id="UP001159428"/>
    </source>
</evidence>
<reference evidence="2 3" key="1">
    <citation type="submission" date="2022-05" db="EMBL/GenBank/DDBJ databases">
        <authorList>
            <consortium name="Genoscope - CEA"/>
            <person name="William W."/>
        </authorList>
    </citation>
    <scope>NUCLEOTIDE SEQUENCE [LARGE SCALE GENOMIC DNA]</scope>
</reference>
<proteinExistence type="predicted"/>
<keyword evidence="3" id="KW-1185">Reference proteome</keyword>
<evidence type="ECO:0000256" key="1">
    <source>
        <dbReference type="SAM" id="Phobius"/>
    </source>
</evidence>
<keyword evidence="1" id="KW-0472">Membrane</keyword>
<keyword evidence="1" id="KW-0812">Transmembrane</keyword>
<organism evidence="2 3">
    <name type="scientific">Pocillopora meandrina</name>
    <dbReference type="NCBI Taxonomy" id="46732"/>
    <lineage>
        <taxon>Eukaryota</taxon>
        <taxon>Metazoa</taxon>
        <taxon>Cnidaria</taxon>
        <taxon>Anthozoa</taxon>
        <taxon>Hexacorallia</taxon>
        <taxon>Scleractinia</taxon>
        <taxon>Astrocoeniina</taxon>
        <taxon>Pocilloporidae</taxon>
        <taxon>Pocillopora</taxon>
    </lineage>
</organism>
<accession>A0AAU9XXZ3</accession>
<comment type="caution">
    <text evidence="2">The sequence shown here is derived from an EMBL/GenBank/DDBJ whole genome shotgun (WGS) entry which is preliminary data.</text>
</comment>
<feature type="non-terminal residue" evidence="2">
    <location>
        <position position="1"/>
    </location>
</feature>
<feature type="transmembrane region" description="Helical" evidence="1">
    <location>
        <begin position="55"/>
        <end position="76"/>
    </location>
</feature>
<dbReference type="AlphaFoldDB" id="A0AAU9XXZ3"/>
<name>A0AAU9XXZ3_9CNID</name>
<gene>
    <name evidence="2" type="ORF">PMEA_00032753</name>
</gene>
<dbReference type="Proteomes" id="UP001159428">
    <property type="component" value="Unassembled WGS sequence"/>
</dbReference>
<dbReference type="Gene3D" id="1.20.1070.10">
    <property type="entry name" value="Rhodopsin 7-helix transmembrane proteins"/>
    <property type="match status" value="1"/>
</dbReference>